<keyword evidence="2" id="KW-1185">Reference proteome</keyword>
<organism evidence="1 2">
    <name type="scientific">Mycolicibacterium lutetiense</name>
    <dbReference type="NCBI Taxonomy" id="1641992"/>
    <lineage>
        <taxon>Bacteria</taxon>
        <taxon>Bacillati</taxon>
        <taxon>Actinomycetota</taxon>
        <taxon>Actinomycetes</taxon>
        <taxon>Mycobacteriales</taxon>
        <taxon>Mycobacteriaceae</taxon>
        <taxon>Mycolicibacterium</taxon>
    </lineage>
</organism>
<name>A0ABS5A142_9MYCO</name>
<reference evidence="1 2" key="1">
    <citation type="submission" date="2021-03" db="EMBL/GenBank/DDBJ databases">
        <title>Sequencing the genomes of 1000 actinobacteria strains.</title>
        <authorList>
            <person name="Klenk H.-P."/>
        </authorList>
    </citation>
    <scope>NUCLEOTIDE SEQUENCE [LARGE SCALE GENOMIC DNA]</scope>
    <source>
        <strain evidence="1 2">DSM 46713</strain>
    </source>
</reference>
<gene>
    <name evidence="1" type="ORF">JOF57_005051</name>
</gene>
<evidence type="ECO:0000313" key="1">
    <source>
        <dbReference type="EMBL" id="MBP2455138.1"/>
    </source>
</evidence>
<comment type="caution">
    <text evidence="1">The sequence shown here is derived from an EMBL/GenBank/DDBJ whole genome shotgun (WGS) entry which is preliminary data.</text>
</comment>
<evidence type="ECO:0000313" key="2">
    <source>
        <dbReference type="Proteomes" id="UP000694460"/>
    </source>
</evidence>
<protein>
    <submittedName>
        <fullName evidence="1">Uncharacterized protein</fullName>
    </submittedName>
</protein>
<proteinExistence type="predicted"/>
<sequence>MGVWVVDPDWYFTTAEVLGRAASELAGAAGTVAATADFATLHMAGNDPIGTGWGSKYDAGASGTVQGAVALTKAWSALAGRIYQAGVNHAWVEFRNGRGRLPVPANLPPEPAITQLTLTMQTSVGGNGIGLDELLPGLLEMLGRETPNANTDKLQTATDAWNRFAGDITDAVDGVVRLTKRPDPSLPDATAFYDSVIKVSAPGDALAADARLLGSLTSGFSGGVATMRQSIDRQVRFTALMLGGTGTVSVVAAGVTGGISIRAEAAVARRLIQRASDNIRGYINTLQTTASLINTFSPIFDPVMKSLLDKEALIPAVGYEQRPDGTLKPTVRYFDRAKWAAWQRYLERGGDWDIDRWSKAYDQLLENASNGWWYDQLVADIMGYDSEEGWRHQYGNAEIVPGRRWDWAHLVDGIPDEVVENKSGRLDFDQLRADEEALQVGLNVTYNINSKYPYSEAELAELQRLQDEYPDQFRVNRLP</sequence>
<accession>A0ABS5A142</accession>
<dbReference type="RefSeq" id="WP_209921541.1">
    <property type="nucleotide sequence ID" value="NZ_JAGIOP010000002.1"/>
</dbReference>
<dbReference type="EMBL" id="JAGIOP010000002">
    <property type="protein sequence ID" value="MBP2455138.1"/>
    <property type="molecule type" value="Genomic_DNA"/>
</dbReference>
<dbReference type="Proteomes" id="UP000694460">
    <property type="component" value="Unassembled WGS sequence"/>
</dbReference>